<dbReference type="InterPro" id="IPR014305">
    <property type="entry name" value="RNA_pol_sigma-G_actinobac"/>
</dbReference>
<dbReference type="GO" id="GO:0006352">
    <property type="term" value="P:DNA-templated transcription initiation"/>
    <property type="evidence" value="ECO:0007669"/>
    <property type="project" value="InterPro"/>
</dbReference>
<evidence type="ECO:0000256" key="1">
    <source>
        <dbReference type="ARBA" id="ARBA00010641"/>
    </source>
</evidence>
<dbReference type="NCBIfam" id="TIGR02937">
    <property type="entry name" value="sigma70-ECF"/>
    <property type="match status" value="1"/>
</dbReference>
<dbReference type="Pfam" id="PF08281">
    <property type="entry name" value="Sigma70_r4_2"/>
    <property type="match status" value="1"/>
</dbReference>
<dbReference type="Pfam" id="PF04542">
    <property type="entry name" value="Sigma70_r2"/>
    <property type="match status" value="1"/>
</dbReference>
<dbReference type="InterPro" id="IPR039425">
    <property type="entry name" value="RNA_pol_sigma-70-like"/>
</dbReference>
<feature type="domain" description="RNA polymerase sigma-70 region 2" evidence="6">
    <location>
        <begin position="14"/>
        <end position="78"/>
    </location>
</feature>
<dbReference type="InterPro" id="IPR013325">
    <property type="entry name" value="RNA_pol_sigma_r2"/>
</dbReference>
<dbReference type="Gene3D" id="3.10.450.50">
    <property type="match status" value="1"/>
</dbReference>
<keyword evidence="3" id="KW-0805">Transcription regulation</keyword>
<dbReference type="PANTHER" id="PTHR43133:SF65">
    <property type="entry name" value="ECF RNA POLYMERASE SIGMA FACTOR SIGG"/>
    <property type="match status" value="1"/>
</dbReference>
<evidence type="ECO:0000259" key="7">
    <source>
        <dbReference type="Pfam" id="PF08281"/>
    </source>
</evidence>
<dbReference type="SUPFAM" id="SSF54427">
    <property type="entry name" value="NTF2-like"/>
    <property type="match status" value="1"/>
</dbReference>
<dbReference type="EMBL" id="SLWR01000010">
    <property type="protein sequence ID" value="TCO44461.1"/>
    <property type="molecule type" value="Genomic_DNA"/>
</dbReference>
<feature type="domain" description="RNA polymerase sigma factor 70 region 4 type 2" evidence="7">
    <location>
        <begin position="122"/>
        <end position="174"/>
    </location>
</feature>
<dbReference type="InterPro" id="IPR032710">
    <property type="entry name" value="NTF2-like_dom_sf"/>
</dbReference>
<dbReference type="NCBIfam" id="TIGR02960">
    <property type="entry name" value="SigX5"/>
    <property type="match status" value="1"/>
</dbReference>
<evidence type="ECO:0000259" key="6">
    <source>
        <dbReference type="Pfam" id="PF04542"/>
    </source>
</evidence>
<evidence type="ECO:0000256" key="3">
    <source>
        <dbReference type="ARBA" id="ARBA00023015"/>
    </source>
</evidence>
<dbReference type="InterPro" id="IPR007627">
    <property type="entry name" value="RNA_pol_sigma70_r2"/>
</dbReference>
<evidence type="ECO:0000256" key="2">
    <source>
        <dbReference type="ARBA" id="ARBA00011344"/>
    </source>
</evidence>
<evidence type="ECO:0000256" key="5">
    <source>
        <dbReference type="ARBA" id="ARBA00023163"/>
    </source>
</evidence>
<gene>
    <name evidence="8" type="ORF">EV646_110175</name>
</gene>
<name>A0A4R2IHN8_9ACTN</name>
<dbReference type="InterPro" id="IPR013249">
    <property type="entry name" value="RNA_pol_sigma70_r4_t2"/>
</dbReference>
<dbReference type="Gene3D" id="1.10.1740.10">
    <property type="match status" value="1"/>
</dbReference>
<dbReference type="InterPro" id="IPR013324">
    <property type="entry name" value="RNA_pol_sigma_r3/r4-like"/>
</dbReference>
<keyword evidence="5" id="KW-0804">Transcription</keyword>
<dbReference type="NCBIfam" id="NF006089">
    <property type="entry name" value="PRK08241.1"/>
    <property type="match status" value="1"/>
</dbReference>
<reference evidence="8 9" key="1">
    <citation type="journal article" date="2015" name="Stand. Genomic Sci.">
        <title>Genomic Encyclopedia of Bacterial and Archaeal Type Strains, Phase III: the genomes of soil and plant-associated and newly described type strains.</title>
        <authorList>
            <person name="Whitman W.B."/>
            <person name="Woyke T."/>
            <person name="Klenk H.P."/>
            <person name="Zhou Y."/>
            <person name="Lilburn T.G."/>
            <person name="Beck B.J."/>
            <person name="De Vos P."/>
            <person name="Vandamme P."/>
            <person name="Eisen J.A."/>
            <person name="Garrity G."/>
            <person name="Hugenholtz P."/>
            <person name="Kyrpides N.C."/>
        </authorList>
    </citation>
    <scope>NUCLEOTIDE SEQUENCE [LARGE SCALE GENOMIC DNA]</scope>
    <source>
        <strain evidence="8 9">VKM Ac-2541</strain>
    </source>
</reference>
<dbReference type="OrthoDB" id="6689546at2"/>
<keyword evidence="4" id="KW-0731">Sigma factor</keyword>
<evidence type="ECO:0000256" key="4">
    <source>
        <dbReference type="ARBA" id="ARBA00023082"/>
    </source>
</evidence>
<evidence type="ECO:0000313" key="9">
    <source>
        <dbReference type="Proteomes" id="UP000295573"/>
    </source>
</evidence>
<dbReference type="InterPro" id="IPR014284">
    <property type="entry name" value="RNA_pol_sigma-70_dom"/>
</dbReference>
<dbReference type="GO" id="GO:0003677">
    <property type="term" value="F:DNA binding"/>
    <property type="evidence" value="ECO:0007669"/>
    <property type="project" value="InterPro"/>
</dbReference>
<dbReference type="CDD" id="cd06171">
    <property type="entry name" value="Sigma70_r4"/>
    <property type="match status" value="1"/>
</dbReference>
<dbReference type="PANTHER" id="PTHR43133">
    <property type="entry name" value="RNA POLYMERASE ECF-TYPE SIGMA FACTO"/>
    <property type="match status" value="1"/>
</dbReference>
<protein>
    <submittedName>
        <fullName evidence="8">RNA polymerase sigma-70 factor (ECF subfamily)</fullName>
    </submittedName>
</protein>
<accession>A0A4R2IHN8</accession>
<proteinExistence type="inferred from homology"/>
<dbReference type="AlphaFoldDB" id="A0A4R2IHN8"/>
<comment type="subunit">
    <text evidence="2">Interacts transiently with the RNA polymerase catalytic core formed by RpoA, RpoB, RpoC and RpoZ (2 alpha, 1 beta, 1 beta' and 1 omega subunit) to form the RNA polymerase holoenzyme that can initiate transcription.</text>
</comment>
<dbReference type="Gene3D" id="1.10.10.10">
    <property type="entry name" value="Winged helix-like DNA-binding domain superfamily/Winged helix DNA-binding domain"/>
    <property type="match status" value="1"/>
</dbReference>
<comment type="caution">
    <text evidence="8">The sequence shown here is derived from an EMBL/GenBank/DDBJ whole genome shotgun (WGS) entry which is preliminary data.</text>
</comment>
<evidence type="ECO:0000313" key="8">
    <source>
        <dbReference type="EMBL" id="TCO44461.1"/>
    </source>
</evidence>
<dbReference type="SUPFAM" id="SSF88659">
    <property type="entry name" value="Sigma3 and sigma4 domains of RNA polymerase sigma factors"/>
    <property type="match status" value="1"/>
</dbReference>
<keyword evidence="9" id="KW-1185">Reference proteome</keyword>
<organism evidence="8 9">
    <name type="scientific">Kribbella antiqua</name>
    <dbReference type="NCBI Taxonomy" id="2512217"/>
    <lineage>
        <taxon>Bacteria</taxon>
        <taxon>Bacillati</taxon>
        <taxon>Actinomycetota</taxon>
        <taxon>Actinomycetes</taxon>
        <taxon>Propionibacteriales</taxon>
        <taxon>Kribbellaceae</taxon>
        <taxon>Kribbella</taxon>
    </lineage>
</organism>
<dbReference type="InterPro" id="IPR036388">
    <property type="entry name" value="WH-like_DNA-bd_sf"/>
</dbReference>
<sequence>MTTRAEFERRSEPFRKELLAHCYRMLASVDEAEDLVQETYLRAWRSYSAFEERSSLRVWLYRIATNACLTALEQRGRRALPSGLGAPSDDPDGPSTPADVPWVEPFLMDPAAIVTGRESLRLALIAALQYLPPKQRAVLILREVLAFPAAEVAVMLGTTVAAVKSTLQRARARLDETAPEQSDVTEPTDPQARALLAEYIAGFENADTAALERALRADAAIEMVGTTTWFSGRVNCLRVLSEAVGSPGDWRMIPTVANNQPAAAVYLRDATGIHQPLGVAVLTATSTGISRIHVFSDPALVTRFEGLGSSQGLGAQRLSASPASRRPR</sequence>
<dbReference type="SUPFAM" id="SSF88946">
    <property type="entry name" value="Sigma2 domain of RNA polymerase sigma factors"/>
    <property type="match status" value="1"/>
</dbReference>
<dbReference type="RefSeq" id="WP_132153485.1">
    <property type="nucleotide sequence ID" value="NZ_SLWR01000010.1"/>
</dbReference>
<dbReference type="GO" id="GO:0016987">
    <property type="term" value="F:sigma factor activity"/>
    <property type="evidence" value="ECO:0007669"/>
    <property type="project" value="UniProtKB-KW"/>
</dbReference>
<comment type="similarity">
    <text evidence="1">Belongs to the sigma-70 factor family. ECF subfamily.</text>
</comment>
<dbReference type="Proteomes" id="UP000295573">
    <property type="component" value="Unassembled WGS sequence"/>
</dbReference>